<dbReference type="InterPro" id="IPR012480">
    <property type="entry name" value="Hepar_II_III_C"/>
</dbReference>
<accession>A0ABY3SQN4</accession>
<protein>
    <submittedName>
        <fullName evidence="2">Heparinase II/III-family protein</fullName>
    </submittedName>
</protein>
<gene>
    <name evidence="2" type="ORF">L0M14_03905</name>
</gene>
<evidence type="ECO:0000313" key="2">
    <source>
        <dbReference type="EMBL" id="UJF36251.1"/>
    </source>
</evidence>
<keyword evidence="3" id="KW-1185">Reference proteome</keyword>
<dbReference type="Gene3D" id="2.70.98.70">
    <property type="match status" value="1"/>
</dbReference>
<evidence type="ECO:0000313" key="3">
    <source>
        <dbReference type="Proteomes" id="UP001649230"/>
    </source>
</evidence>
<sequence>MGAACAGSPTWGAADYYLDHAQWLVSRNVSTQGEYGFAAKGGHNDEPHNHNDVGQFILACSGEAFIADLGSGEYTAGYFGAERYTYACNSSLGHSVPIINGCLQEAGQAYKAVVQNVELTEEADVFELDIAGAYTVPHLRQLVRRFVWHKSEKPVLELVDTYAFTAEPQSIVERFVTRTEPLQESAGTIVVPGSNGQSLRIHYDQDAIHPVIVPSVYSDHFGVPTPWYAIDFSVKQPAETTVVSVRFEYIHESI</sequence>
<organism evidence="2 3">
    <name type="scientific">Paenibacillus hexagrammi</name>
    <dbReference type="NCBI Taxonomy" id="2908839"/>
    <lineage>
        <taxon>Bacteria</taxon>
        <taxon>Bacillati</taxon>
        <taxon>Bacillota</taxon>
        <taxon>Bacilli</taxon>
        <taxon>Bacillales</taxon>
        <taxon>Paenibacillaceae</taxon>
        <taxon>Paenibacillus</taxon>
    </lineage>
</organism>
<dbReference type="EMBL" id="CP090978">
    <property type="protein sequence ID" value="UJF36251.1"/>
    <property type="molecule type" value="Genomic_DNA"/>
</dbReference>
<name>A0ABY3SQN4_9BACL</name>
<feature type="domain" description="Heparinase II/III-like C-terminal" evidence="1">
    <location>
        <begin position="41"/>
        <end position="244"/>
    </location>
</feature>
<reference evidence="2 3" key="1">
    <citation type="journal article" date="2024" name="Int. J. Syst. Evol. Microbiol.">
        <title>Paenibacillus hexagrammi sp. nov., a novel bacterium isolated from the gut content of Hexagrammos agrammus.</title>
        <authorList>
            <person name="Jung H.K."/>
            <person name="Kim D.G."/>
            <person name="Zin H."/>
            <person name="Park J."/>
            <person name="Jung H."/>
            <person name="Kim Y.O."/>
            <person name="Kong H.J."/>
            <person name="Kim J.W."/>
            <person name="Kim Y.S."/>
        </authorList>
    </citation>
    <scope>NUCLEOTIDE SEQUENCE [LARGE SCALE GENOMIC DNA]</scope>
    <source>
        <strain evidence="2 3">YPD9-1</strain>
    </source>
</reference>
<dbReference type="Pfam" id="PF07940">
    <property type="entry name" value="Hepar_II_III_C"/>
    <property type="match status" value="1"/>
</dbReference>
<dbReference type="Proteomes" id="UP001649230">
    <property type="component" value="Chromosome"/>
</dbReference>
<proteinExistence type="predicted"/>
<evidence type="ECO:0000259" key="1">
    <source>
        <dbReference type="Pfam" id="PF07940"/>
    </source>
</evidence>